<feature type="compositionally biased region" description="Polar residues" evidence="1">
    <location>
        <begin position="1045"/>
        <end position="1066"/>
    </location>
</feature>
<feature type="compositionally biased region" description="Low complexity" evidence="1">
    <location>
        <begin position="555"/>
        <end position="567"/>
    </location>
</feature>
<protein>
    <submittedName>
        <fullName evidence="3">HTH_Tnp_4 domain-containing protein</fullName>
    </submittedName>
</protein>
<feature type="region of interest" description="Disordered" evidence="1">
    <location>
        <begin position="1568"/>
        <end position="1590"/>
    </location>
</feature>
<dbReference type="WBParaSite" id="maker-uti_cns_0009834-snap-gene-0.2-mRNA-1">
    <property type="protein sequence ID" value="maker-uti_cns_0009834-snap-gene-0.2-mRNA-1"/>
    <property type="gene ID" value="maker-uti_cns_0009834-snap-gene-0.2"/>
</dbReference>
<feature type="compositionally biased region" description="Polar residues" evidence="1">
    <location>
        <begin position="819"/>
        <end position="828"/>
    </location>
</feature>
<evidence type="ECO:0000313" key="3">
    <source>
        <dbReference type="WBParaSite" id="maker-uti_cns_0009834-snap-gene-0.2-mRNA-1"/>
    </source>
</evidence>
<dbReference type="GO" id="GO:0003676">
    <property type="term" value="F:nucleic acid binding"/>
    <property type="evidence" value="ECO:0007669"/>
    <property type="project" value="InterPro"/>
</dbReference>
<feature type="region of interest" description="Disordered" evidence="1">
    <location>
        <begin position="281"/>
        <end position="335"/>
    </location>
</feature>
<feature type="compositionally biased region" description="Polar residues" evidence="1">
    <location>
        <begin position="1568"/>
        <end position="1577"/>
    </location>
</feature>
<evidence type="ECO:0000256" key="1">
    <source>
        <dbReference type="SAM" id="MobiDB-lite"/>
    </source>
</evidence>
<feature type="compositionally biased region" description="Polar residues" evidence="1">
    <location>
        <begin position="759"/>
        <end position="774"/>
    </location>
</feature>
<feature type="region of interest" description="Disordered" evidence="1">
    <location>
        <begin position="803"/>
        <end position="828"/>
    </location>
</feature>
<feature type="compositionally biased region" description="Low complexity" evidence="1">
    <location>
        <begin position="283"/>
        <end position="299"/>
    </location>
</feature>
<dbReference type="Proteomes" id="UP000095280">
    <property type="component" value="Unplaced"/>
</dbReference>
<dbReference type="PANTHER" id="PTHR46060:SF1">
    <property type="entry name" value="MARINER MOS1 TRANSPOSASE-LIKE PROTEIN"/>
    <property type="match status" value="1"/>
</dbReference>
<name>A0A1I8I3Y0_9PLAT</name>
<dbReference type="Pfam" id="PF01359">
    <property type="entry name" value="Transposase_1"/>
    <property type="match status" value="1"/>
</dbReference>
<dbReference type="InterPro" id="IPR001888">
    <property type="entry name" value="Transposase_1"/>
</dbReference>
<dbReference type="Gene3D" id="3.30.420.10">
    <property type="entry name" value="Ribonuclease H-like superfamily/Ribonuclease H"/>
    <property type="match status" value="1"/>
</dbReference>
<organism evidence="2 3">
    <name type="scientific">Macrostomum lignano</name>
    <dbReference type="NCBI Taxonomy" id="282301"/>
    <lineage>
        <taxon>Eukaryota</taxon>
        <taxon>Metazoa</taxon>
        <taxon>Spiralia</taxon>
        <taxon>Lophotrochozoa</taxon>
        <taxon>Platyhelminthes</taxon>
        <taxon>Rhabditophora</taxon>
        <taxon>Macrostomorpha</taxon>
        <taxon>Macrostomida</taxon>
        <taxon>Macrostomidae</taxon>
        <taxon>Macrostomum</taxon>
    </lineage>
</organism>
<accession>A0A1I8I3Y0</accession>
<feature type="region of interest" description="Disordered" evidence="1">
    <location>
        <begin position="1354"/>
        <end position="1380"/>
    </location>
</feature>
<keyword evidence="2" id="KW-1185">Reference proteome</keyword>
<feature type="region of interest" description="Disordered" evidence="1">
    <location>
        <begin position="1033"/>
        <end position="1094"/>
    </location>
</feature>
<dbReference type="PANTHER" id="PTHR46060">
    <property type="entry name" value="MARINER MOS1 TRANSPOSASE-LIKE PROTEIN"/>
    <property type="match status" value="1"/>
</dbReference>
<dbReference type="InterPro" id="IPR036397">
    <property type="entry name" value="RNaseH_sf"/>
</dbReference>
<feature type="compositionally biased region" description="Pro residues" evidence="1">
    <location>
        <begin position="1071"/>
        <end position="1089"/>
    </location>
</feature>
<sequence>VWRPRTSVTEDVVAHADAIIREDWSIMLRFIAYELGVSYGSAHNIMHEQLGRTKTCARWVPHLLTPEQQAERVRICRLWLQMFEPHGPRRLSDVITGDECWISFFTMKDKQSNMVWLAEDEPRPEVLKTGFRSRKRMFTIFFNSQGVVSVNILPAGATVTARYYTDTVLPGVLQERQEPVDSRSRVAQIKQVARVGADFVLADDVTVGGADSNHPRPGVAGQSGLERALDSAAELLAAEVFKVAAVRLRRQVQTVSAGHRVGDLAGGQMTIVLRLAAMQDSWQRPPHSGSSRPRQSQSGKPESADSRRAVRAALRAGQPKAAGSPQTPRLAPQAALPAALSLARKAGAPAQAPPSFDNLVEAEPLLRAAWRRLLWQAFGPAAGVVEWQPVVGRPGRRDQLGGQGGIVQASGAAVAPSVMASPTPQPWPARCAAAGRCTARPPGPARAAGRRAERYLKIVGVRQRQLPRPASVATNSGARWSGWPLAAEASGPDFSVSASSSALRGEELRADVAAYRGSPWQPEQQPWRWRSIGSCDSSAVSLARLVRAAGAFAHASSAASPGSSGSRRTARHPALAAPSHRAVLQCRGPDGDPDSRPGGQAAGQVGGQPGRQIGHQAEAPDLFVGDEAGLVRQGRRQLWTRKRLKRRRLLPLASQTACQGWPGGRRHRAWNAKHRSSSLRRQFCTGLLPRRMLTPEQIKKAYRKALFVLCCVFTGCFFCLCCCCCCNFCCGKCAPRDDEQESEADAFMSGDSSAKDGPITSQPKSATEQTSLKQEQPPDYMMYDLERGLNAYKYKWSGTDPEPQFLRKEKSSEEEATTGLPTEDSSSSCVQCLGQRNYSRLPSDDTSCPTMNDLRRRVLPPAAGAAAAPAADLGSAKLECRPLAAVCWPAVAQLTASENHHSNSSSAPASGTFRLSSGEPPLPASSTSKGDNFAFACADAADTNEESWSSSASCGAFHTNLTVLGEPSGMVAMSRLDAPPKPPPLLKPPTFPPLLPLRARMPSSGISSASGFLAAGTSSETSMNLSTPMADAPGKAVCPAVTASGDKSSSSLTDGVSSPESEQLSWCSEPHPLPPPPLMQPPSPSPSPQPTITAPALQPGLGVRVVQGEVVDNDWHWQGDDQDAADGADAAYNVAWAAAREAKTRLRIVKADVVMVTNAHQNPIGMVRNSFTGDSTNCSQMKMAVPHRMTKMANTVPSRVSSLDEAFMVCTRIFNPEKCLVSLKMRRILGTLRIWCTMTADSGGTANETQAVATATRSIQFSADLKNSGFDGQKTRRAASSRAKRLQFMAPAPGRGIRASGSVSTTRAMMEARMKRTDTVASAWRSGRGEAACIMQIRSPPAADGPIRLCRKPQMKTRRQHWPQTDPRPDPLPPAQLRPGGLLDAKPPGGVAGRVLLAVVGQFAAVELGEGLLSVPVSPVGGPAAGLHLFLVDAPVGQLLLEHGAADVHGGVQPAGAVVVENHGEHAAVPVEEVLPGVRIEVGAVHRGGFGQPGQPGVRDVLQSGFVSLETDSANIDDDSVLRRPRLAAAAALAQRHRAPIPMRHQQLTSQSEANPSGRLHQISKQTCRLNTSQQAVTRRRGRDSAVAGTVPDETAAGGVAEPCRIPQGCWRPQLPPLPRLPQSIEALKRPAVRCRCRRRLRKMWRHRHGGCSCRSCSRRRHSRLPGRRVMPGSGPLLQESRRILGCRRRKRQGDERAGGGGEVGCAGGGGGGFAEAAAVATAADDLQLRRHPPMLSRAAASGWPAQLASFCAAGPAFWEAPQPTEATEVPELPAMEAAEVAAEAAEAAGLEAATEDAAATPATRGRPFFRRPCRRFRDGAAAAAAATAAARAAAVDGGFLRRCLAAVAAAAAAAAAEDLLDRRLFAAVPLAAAACRVRLGRPRPARLTCSSVSLASPLPPPWPPRWRRKQRLSTLTRSCRSLMHSCSERRPRVRSSPLRFGAVKFQLTQRLLPAGVPINVVERVLAPAKEDFGAGRALRQTAVTNIAKHLFATPAVQAMGRRIALKTIE</sequence>
<feature type="region of interest" description="Disordered" evidence="1">
    <location>
        <begin position="555"/>
        <end position="614"/>
    </location>
</feature>
<feature type="compositionally biased region" description="Low complexity" evidence="1">
    <location>
        <begin position="325"/>
        <end position="335"/>
    </location>
</feature>
<dbReference type="InterPro" id="IPR052709">
    <property type="entry name" value="Transposase-MT_Hybrid"/>
</dbReference>
<proteinExistence type="predicted"/>
<evidence type="ECO:0000313" key="2">
    <source>
        <dbReference type="Proteomes" id="UP000095280"/>
    </source>
</evidence>
<feature type="region of interest" description="Disordered" evidence="1">
    <location>
        <begin position="744"/>
        <end position="779"/>
    </location>
</feature>
<feature type="compositionally biased region" description="Gly residues" evidence="1">
    <location>
        <begin position="600"/>
        <end position="609"/>
    </location>
</feature>
<reference evidence="3" key="1">
    <citation type="submission" date="2016-11" db="UniProtKB">
        <authorList>
            <consortium name="WormBaseParasite"/>
        </authorList>
    </citation>
    <scope>IDENTIFICATION</scope>
</reference>
<feature type="region of interest" description="Disordered" evidence="1">
    <location>
        <begin position="899"/>
        <end position="928"/>
    </location>
</feature>